<evidence type="ECO:0000313" key="1">
    <source>
        <dbReference type="EMBL" id="AWN36424.1"/>
    </source>
</evidence>
<dbReference type="AlphaFoldDB" id="A0A2U8VRR8"/>
<dbReference type="InterPro" id="IPR021957">
    <property type="entry name" value="DUF3574"/>
</dbReference>
<dbReference type="OrthoDB" id="794286at2"/>
<protein>
    <submittedName>
        <fullName evidence="1">DUF3574 domain-containing protein</fullName>
    </submittedName>
</protein>
<dbReference type="Pfam" id="PF12098">
    <property type="entry name" value="DUF3574"/>
    <property type="match status" value="1"/>
</dbReference>
<name>A0A2U8VRR8_9HYPH</name>
<accession>A0A2U8VRR8</accession>
<keyword evidence="2" id="KW-1185">Reference proteome</keyword>
<proteinExistence type="predicted"/>
<gene>
    <name evidence="1" type="ORF">DK427_12375</name>
</gene>
<dbReference type="EMBL" id="CP029551">
    <property type="protein sequence ID" value="AWN36424.1"/>
    <property type="molecule type" value="Genomic_DNA"/>
</dbReference>
<evidence type="ECO:0000313" key="2">
    <source>
        <dbReference type="Proteomes" id="UP000246058"/>
    </source>
</evidence>
<sequence length="105" mass="11767">MLSAQLLFGLVRSDGSRVTESAWRRFLARQITPLFPDGLTVLRGEGQWRRPDGRLLREPTRIVLVIAPETPATLSALETVRTAYRDAFAQEGVGLVLTRACARFR</sequence>
<dbReference type="Proteomes" id="UP000246058">
    <property type="component" value="Chromosome"/>
</dbReference>
<organism evidence="1 2">
    <name type="scientific">Methylobacterium radiodurans</name>
    <dbReference type="NCBI Taxonomy" id="2202828"/>
    <lineage>
        <taxon>Bacteria</taxon>
        <taxon>Pseudomonadati</taxon>
        <taxon>Pseudomonadota</taxon>
        <taxon>Alphaproteobacteria</taxon>
        <taxon>Hyphomicrobiales</taxon>
        <taxon>Methylobacteriaceae</taxon>
        <taxon>Methylobacterium</taxon>
    </lineage>
</organism>
<dbReference type="RefSeq" id="WP_109951526.1">
    <property type="nucleotide sequence ID" value="NZ_CP029551.1"/>
</dbReference>
<reference evidence="1 2" key="1">
    <citation type="submission" date="2018-05" db="EMBL/GenBank/DDBJ databases">
        <title>Complete Genome Sequence of Methylobacterium sp. 17Sr1-43.</title>
        <authorList>
            <person name="Srinivasan S."/>
        </authorList>
    </citation>
    <scope>NUCLEOTIDE SEQUENCE [LARGE SCALE GENOMIC DNA]</scope>
    <source>
        <strain evidence="1 2">17Sr1-43</strain>
    </source>
</reference>
<dbReference type="KEGG" id="meti:DK427_12375"/>